<dbReference type="HOGENOM" id="CLU_718785_0_0_1"/>
<name>A0A0C9TK93_PAXIN</name>
<dbReference type="Proteomes" id="UP000053647">
    <property type="component" value="Unassembled WGS sequence"/>
</dbReference>
<protein>
    <submittedName>
        <fullName evidence="1">Unplaced genomic scaffold PAXINscaffold_474, whole genome shotgun sequence</fullName>
    </submittedName>
</protein>
<accession>A0A0C9TK93</accession>
<organism evidence="1 2">
    <name type="scientific">Paxillus involutus ATCC 200175</name>
    <dbReference type="NCBI Taxonomy" id="664439"/>
    <lineage>
        <taxon>Eukaryota</taxon>
        <taxon>Fungi</taxon>
        <taxon>Dikarya</taxon>
        <taxon>Basidiomycota</taxon>
        <taxon>Agaricomycotina</taxon>
        <taxon>Agaricomycetes</taxon>
        <taxon>Agaricomycetidae</taxon>
        <taxon>Boletales</taxon>
        <taxon>Paxilineae</taxon>
        <taxon>Paxillaceae</taxon>
        <taxon>Paxillus</taxon>
    </lineage>
</organism>
<sequence length="385" mass="42827">DLISEYETNFYYHGISGDPPKLLWRSDLESNPFPIPPVGTNFYKIPKKTPQAVFNTPLNDVWDSTVAPQILESTKARGLTYSALKTTQFSIVEDGEEERLGPIVIWIAVCPNTTNAGAVRDATPDILDVLTRAQITGVVVEWYEGSVVRLGSTSYESIPIARQSDDAQGTLTFLFKEVKTKTGEPSDRILALTNKHVASLVTTTDYELDEADPQHILVCGDRRLARAITEIQNAITTGLRDAVRLAGELQDTPQGDTSALRRKRNALEDKHEDNANLQVLFNDVDAHWKDTNGRRFGVVDWAPHICVRVDDRHYTRDIATFAVDNKQLGNFERNIVDLGTFRSVCSLHSSFILRASDLCGAFCRHTRAEICPPSSGLDIPLQSTE</sequence>
<reference evidence="2" key="2">
    <citation type="submission" date="2015-01" db="EMBL/GenBank/DDBJ databases">
        <title>Evolutionary Origins and Diversification of the Mycorrhizal Mutualists.</title>
        <authorList>
            <consortium name="DOE Joint Genome Institute"/>
            <consortium name="Mycorrhizal Genomics Consortium"/>
            <person name="Kohler A."/>
            <person name="Kuo A."/>
            <person name="Nagy L.G."/>
            <person name="Floudas D."/>
            <person name="Copeland A."/>
            <person name="Barry K.W."/>
            <person name="Cichocki N."/>
            <person name="Veneault-Fourrey C."/>
            <person name="LaButti K."/>
            <person name="Lindquist E.A."/>
            <person name="Lipzen A."/>
            <person name="Lundell T."/>
            <person name="Morin E."/>
            <person name="Murat C."/>
            <person name="Riley R."/>
            <person name="Ohm R."/>
            <person name="Sun H."/>
            <person name="Tunlid A."/>
            <person name="Henrissat B."/>
            <person name="Grigoriev I.V."/>
            <person name="Hibbett D.S."/>
            <person name="Martin F."/>
        </authorList>
    </citation>
    <scope>NUCLEOTIDE SEQUENCE [LARGE SCALE GENOMIC DNA]</scope>
    <source>
        <strain evidence="2">ATCC 200175</strain>
    </source>
</reference>
<dbReference type="EMBL" id="KN819796">
    <property type="protein sequence ID" value="KIJ07751.1"/>
    <property type="molecule type" value="Genomic_DNA"/>
</dbReference>
<dbReference type="AlphaFoldDB" id="A0A0C9TK93"/>
<evidence type="ECO:0000313" key="2">
    <source>
        <dbReference type="Proteomes" id="UP000053647"/>
    </source>
</evidence>
<proteinExistence type="predicted"/>
<evidence type="ECO:0000313" key="1">
    <source>
        <dbReference type="EMBL" id="KIJ07751.1"/>
    </source>
</evidence>
<feature type="non-terminal residue" evidence="1">
    <location>
        <position position="1"/>
    </location>
</feature>
<reference evidence="1 2" key="1">
    <citation type="submission" date="2014-06" db="EMBL/GenBank/DDBJ databases">
        <authorList>
            <consortium name="DOE Joint Genome Institute"/>
            <person name="Kuo A."/>
            <person name="Kohler A."/>
            <person name="Nagy L.G."/>
            <person name="Floudas D."/>
            <person name="Copeland A."/>
            <person name="Barry K.W."/>
            <person name="Cichocki N."/>
            <person name="Veneault-Fourrey C."/>
            <person name="LaButti K."/>
            <person name="Lindquist E.A."/>
            <person name="Lipzen A."/>
            <person name="Lundell T."/>
            <person name="Morin E."/>
            <person name="Murat C."/>
            <person name="Sun H."/>
            <person name="Tunlid A."/>
            <person name="Henrissat B."/>
            <person name="Grigoriev I.V."/>
            <person name="Hibbett D.S."/>
            <person name="Martin F."/>
            <person name="Nordberg H.P."/>
            <person name="Cantor M.N."/>
            <person name="Hua S.X."/>
        </authorList>
    </citation>
    <scope>NUCLEOTIDE SEQUENCE [LARGE SCALE GENOMIC DNA]</scope>
    <source>
        <strain evidence="1 2">ATCC 200175</strain>
    </source>
</reference>
<dbReference type="OrthoDB" id="5424209at2759"/>
<gene>
    <name evidence="1" type="ORF">PAXINDRAFT_102825</name>
</gene>
<keyword evidence="2" id="KW-1185">Reference proteome</keyword>